<evidence type="ECO:0000313" key="2">
    <source>
        <dbReference type="Proteomes" id="UP000663452"/>
    </source>
</evidence>
<organism evidence="1 2">
    <name type="scientific">Paenibacillus tianjinensis</name>
    <dbReference type="NCBI Taxonomy" id="2810347"/>
    <lineage>
        <taxon>Bacteria</taxon>
        <taxon>Bacillati</taxon>
        <taxon>Bacillota</taxon>
        <taxon>Bacilli</taxon>
        <taxon>Bacillales</taxon>
        <taxon>Paenibacillaceae</taxon>
        <taxon>Paenibacillus</taxon>
    </lineage>
</organism>
<name>A0ABX7L4F9_9BACL</name>
<reference evidence="1 2" key="1">
    <citation type="submission" date="2021-02" db="EMBL/GenBank/DDBJ databases">
        <title>Paenibacillus tianjinensis sp. nov.</title>
        <authorList>
            <person name="Liu H."/>
        </authorList>
    </citation>
    <scope>NUCLEOTIDE SEQUENCE [LARGE SCALE GENOMIC DNA]</scope>
    <source>
        <strain evidence="1 2">TB2019</strain>
    </source>
</reference>
<evidence type="ECO:0000313" key="1">
    <source>
        <dbReference type="EMBL" id="QSF42683.1"/>
    </source>
</evidence>
<keyword evidence="2" id="KW-1185">Reference proteome</keyword>
<gene>
    <name evidence="1" type="ORF">JRJ22_15315</name>
</gene>
<proteinExistence type="predicted"/>
<dbReference type="Proteomes" id="UP000663452">
    <property type="component" value="Chromosome"/>
</dbReference>
<dbReference type="RefSeq" id="WP_206100372.1">
    <property type="nucleotide sequence ID" value="NZ_CP070969.1"/>
</dbReference>
<accession>A0ABX7L4F9</accession>
<dbReference type="EMBL" id="CP070969">
    <property type="protein sequence ID" value="QSF42683.1"/>
    <property type="molecule type" value="Genomic_DNA"/>
</dbReference>
<protein>
    <recommendedName>
        <fullName evidence="3">3'-phosphoadenosine 5'-phosphosulfate sulfotransferase (PAPS reductase)/FAD synthetase</fullName>
    </recommendedName>
</protein>
<evidence type="ECO:0008006" key="3">
    <source>
        <dbReference type="Google" id="ProtNLM"/>
    </source>
</evidence>
<sequence length="355" mass="41676">MQPEQLELFEIAPDYRDHKKYRDGIFRTKAQLKEELQQLGRDRIYHVLSFGGGTQSAHLLEQHLQGLIHYDYIIFSDTGAEPQFIHEQVAWWQQRQRACGNSTPFLITHHSSMERGLEEMLMRYIHTEYQRFQMPVYCSTLDPATGEIKAAGMMPRQCTVDFKIVPVKQAARRAVMDLHGLGYRQQMPDNIGFIIDIGFSYDEIRRINTSQSPQFKYVRLAYPLVEQNETTANSIRFLEDNGFPTRRSRCYLCPFNCDGVRDIGMDWDEIIESEPLSFLKACYFDRVLREVQQTGSKIMRSIPYLHYSRRPLIEVYTAEYERISAEYGAELVEWVSSWEAAIREKWNPDEQLIRA</sequence>